<accession>A0A1L9TD35</accession>
<dbReference type="Gene3D" id="3.80.10.10">
    <property type="entry name" value="Ribonuclease Inhibitor"/>
    <property type="match status" value="1"/>
</dbReference>
<dbReference type="GeneID" id="63768568"/>
<dbReference type="EMBL" id="KV878589">
    <property type="protein sequence ID" value="OJJ57193.1"/>
    <property type="molecule type" value="Genomic_DNA"/>
</dbReference>
<dbReference type="Proteomes" id="UP000184356">
    <property type="component" value="Unassembled WGS sequence"/>
</dbReference>
<dbReference type="OrthoDB" id="3945550at2759"/>
<keyword evidence="2" id="KW-1185">Reference proteome</keyword>
<dbReference type="RefSeq" id="XP_040700999.1">
    <property type="nucleotide sequence ID" value="XM_040852495.1"/>
</dbReference>
<gene>
    <name evidence="1" type="ORF">ASPSYDRAFT_91479</name>
</gene>
<name>A0A1L9TD35_9EURO</name>
<evidence type="ECO:0000313" key="2">
    <source>
        <dbReference type="Proteomes" id="UP000184356"/>
    </source>
</evidence>
<organism evidence="1 2">
    <name type="scientific">Aspergillus sydowii CBS 593.65</name>
    <dbReference type="NCBI Taxonomy" id="1036612"/>
    <lineage>
        <taxon>Eukaryota</taxon>
        <taxon>Fungi</taxon>
        <taxon>Dikarya</taxon>
        <taxon>Ascomycota</taxon>
        <taxon>Pezizomycotina</taxon>
        <taxon>Eurotiomycetes</taxon>
        <taxon>Eurotiomycetidae</taxon>
        <taxon>Eurotiales</taxon>
        <taxon>Aspergillaceae</taxon>
        <taxon>Aspergillus</taxon>
        <taxon>Aspergillus subgen. Nidulantes</taxon>
    </lineage>
</organism>
<dbReference type="InterPro" id="IPR032675">
    <property type="entry name" value="LRR_dom_sf"/>
</dbReference>
<dbReference type="SUPFAM" id="SSF52047">
    <property type="entry name" value="RNI-like"/>
    <property type="match status" value="1"/>
</dbReference>
<dbReference type="AlphaFoldDB" id="A0A1L9TD35"/>
<reference evidence="2" key="1">
    <citation type="journal article" date="2017" name="Genome Biol.">
        <title>Comparative genomics reveals high biological diversity and specific adaptations in the industrially and medically important fungal genus Aspergillus.</title>
        <authorList>
            <person name="de Vries R.P."/>
            <person name="Riley R."/>
            <person name="Wiebenga A."/>
            <person name="Aguilar-Osorio G."/>
            <person name="Amillis S."/>
            <person name="Uchima C.A."/>
            <person name="Anderluh G."/>
            <person name="Asadollahi M."/>
            <person name="Askin M."/>
            <person name="Barry K."/>
            <person name="Battaglia E."/>
            <person name="Bayram O."/>
            <person name="Benocci T."/>
            <person name="Braus-Stromeyer S.A."/>
            <person name="Caldana C."/>
            <person name="Canovas D."/>
            <person name="Cerqueira G.C."/>
            <person name="Chen F."/>
            <person name="Chen W."/>
            <person name="Choi C."/>
            <person name="Clum A."/>
            <person name="Dos Santos R.A."/>
            <person name="Damasio A.R."/>
            <person name="Diallinas G."/>
            <person name="Emri T."/>
            <person name="Fekete E."/>
            <person name="Flipphi M."/>
            <person name="Freyberg S."/>
            <person name="Gallo A."/>
            <person name="Gournas C."/>
            <person name="Habgood R."/>
            <person name="Hainaut M."/>
            <person name="Harispe M.L."/>
            <person name="Henrissat B."/>
            <person name="Hilden K.S."/>
            <person name="Hope R."/>
            <person name="Hossain A."/>
            <person name="Karabika E."/>
            <person name="Karaffa L."/>
            <person name="Karanyi Z."/>
            <person name="Krasevec N."/>
            <person name="Kuo A."/>
            <person name="Kusch H."/>
            <person name="LaButti K."/>
            <person name="Lagendijk E.L."/>
            <person name="Lapidus A."/>
            <person name="Levasseur A."/>
            <person name="Lindquist E."/>
            <person name="Lipzen A."/>
            <person name="Logrieco A.F."/>
            <person name="MacCabe A."/>
            <person name="Maekelae M.R."/>
            <person name="Malavazi I."/>
            <person name="Melin P."/>
            <person name="Meyer V."/>
            <person name="Mielnichuk N."/>
            <person name="Miskei M."/>
            <person name="Molnar A.P."/>
            <person name="Mule G."/>
            <person name="Ngan C.Y."/>
            <person name="Orejas M."/>
            <person name="Orosz E."/>
            <person name="Ouedraogo J.P."/>
            <person name="Overkamp K.M."/>
            <person name="Park H.-S."/>
            <person name="Perrone G."/>
            <person name="Piumi F."/>
            <person name="Punt P.J."/>
            <person name="Ram A.F."/>
            <person name="Ramon A."/>
            <person name="Rauscher S."/>
            <person name="Record E."/>
            <person name="Riano-Pachon D.M."/>
            <person name="Robert V."/>
            <person name="Roehrig J."/>
            <person name="Ruller R."/>
            <person name="Salamov A."/>
            <person name="Salih N.S."/>
            <person name="Samson R.A."/>
            <person name="Sandor E."/>
            <person name="Sanguinetti M."/>
            <person name="Schuetze T."/>
            <person name="Sepcic K."/>
            <person name="Shelest E."/>
            <person name="Sherlock G."/>
            <person name="Sophianopoulou V."/>
            <person name="Squina F.M."/>
            <person name="Sun H."/>
            <person name="Susca A."/>
            <person name="Todd R.B."/>
            <person name="Tsang A."/>
            <person name="Unkles S.E."/>
            <person name="van de Wiele N."/>
            <person name="van Rossen-Uffink D."/>
            <person name="Oliveira J.V."/>
            <person name="Vesth T.C."/>
            <person name="Visser J."/>
            <person name="Yu J.-H."/>
            <person name="Zhou M."/>
            <person name="Andersen M.R."/>
            <person name="Archer D.B."/>
            <person name="Baker S.E."/>
            <person name="Benoit I."/>
            <person name="Brakhage A.A."/>
            <person name="Braus G.H."/>
            <person name="Fischer R."/>
            <person name="Frisvad J.C."/>
            <person name="Goldman G.H."/>
            <person name="Houbraken J."/>
            <person name="Oakley B."/>
            <person name="Pocsi I."/>
            <person name="Scazzocchio C."/>
            <person name="Seiboth B."/>
            <person name="vanKuyk P.A."/>
            <person name="Wortman J."/>
            <person name="Dyer P.S."/>
            <person name="Grigoriev I.V."/>
        </authorList>
    </citation>
    <scope>NUCLEOTIDE SEQUENCE [LARGE SCALE GENOMIC DNA]</scope>
    <source>
        <strain evidence="2">CBS 593.65</strain>
    </source>
</reference>
<evidence type="ECO:0000313" key="1">
    <source>
        <dbReference type="EMBL" id="OJJ57193.1"/>
    </source>
</evidence>
<dbReference type="STRING" id="1036612.A0A1L9TD35"/>
<dbReference type="VEuPathDB" id="FungiDB:ASPSYDRAFT_91479"/>
<sequence length="610" mass="69827">MANLPFDIWYQIGHELAQDGSRRDLASLRLVNRPCCHIATPLLYRSLELNIFDAKTLIAELQVSGLGHQYLRHARQLFLTTKEKPQTHPTLPSRRIHQWGTNFNHRLALTAEGGSMDARLTESRLPSRNTFMTFDAPWEPLASLITRFHCLEMLDFSALSPFPAALQEALSHHPSCQLNVWTVHSIGYSEMTHDRDPYSICRLLRCSNVHTLTIDTTWRSSTLPGWANLTNQLPFIFVAPRLKNLVLHAHQGHKYQYDPKWESFKSTWRDLAARFEHAPVPILDTLTLDGAHESLLVRLSEAVNLSCLRTLDIHTYREVEGLRKVAVAFPGLERLMITVNPLHWSESDNSDNQEAVSAITLFPQLKFLNLRGLRQASSVFDILQRHGRSLRGLILEPAPDSNKTRYWYPKFTPPEIIQLAGVCPHLEDLQIQCLRSKGNNAECDFYRALGHFQTLRKLVLELDCTVNQDTPETTTAETENEIQLMKDGYINATVDTKLALQIFSLITTNQASGGRMRKLRLAPFRLHASELDTLQHNHFLAKQVLVSRFPLRVEEVAKQEWEAFHDTIEPSPRSLPGWLEKVLNEILPLSPGREPWWDRYESVPLDMHGV</sequence>
<protein>
    <submittedName>
        <fullName evidence="1">Uncharacterized protein</fullName>
    </submittedName>
</protein>
<proteinExistence type="predicted"/>